<organism evidence="1 2">
    <name type="scientific">Streptacidiphilus monticola</name>
    <dbReference type="NCBI Taxonomy" id="2161674"/>
    <lineage>
        <taxon>Bacteria</taxon>
        <taxon>Bacillati</taxon>
        <taxon>Actinomycetota</taxon>
        <taxon>Actinomycetes</taxon>
        <taxon>Kitasatosporales</taxon>
        <taxon>Streptomycetaceae</taxon>
        <taxon>Streptacidiphilus</taxon>
    </lineage>
</organism>
<gene>
    <name evidence="1" type="ORF">ACFP3V_31850</name>
</gene>
<dbReference type="SUPFAM" id="SSF46785">
    <property type="entry name" value="Winged helix' DNA-binding domain"/>
    <property type="match status" value="1"/>
</dbReference>
<keyword evidence="2" id="KW-1185">Reference proteome</keyword>
<proteinExistence type="predicted"/>
<dbReference type="InterPro" id="IPR036390">
    <property type="entry name" value="WH_DNA-bd_sf"/>
</dbReference>
<name>A0ABW1GD52_9ACTN</name>
<dbReference type="Proteomes" id="UP001596174">
    <property type="component" value="Unassembled WGS sequence"/>
</dbReference>
<dbReference type="RefSeq" id="WP_380591334.1">
    <property type="nucleotide sequence ID" value="NZ_JBHSQJ010000250.1"/>
</dbReference>
<dbReference type="Gene3D" id="1.10.10.10">
    <property type="entry name" value="Winged helix-like DNA-binding domain superfamily/Winged helix DNA-binding domain"/>
    <property type="match status" value="1"/>
</dbReference>
<sequence length="250" mass="26952">MSDHDAPPPAPSDPMDGIESVSALSDLSRRGMFAFIRRSDHPVTRDEAAASMGISRKLAAFHLDKLVDAGLLRARYGTPGAPRRVGRQPKVYEPTDTQITVSIPDRRHELLADLLLEGMLNESGERTAAQAATDAAAARGRRLGELERERSRPGRLGAERGLTLCERMLDAYGYEPVRESPTQIRLRNCPFHPLAAKATDLVCGLNHAFLAGYLDGLEAPAVQATLAPQPGACCVVLTSDDDQPPSPPAE</sequence>
<reference evidence="2" key="1">
    <citation type="journal article" date="2019" name="Int. J. Syst. Evol. Microbiol.">
        <title>The Global Catalogue of Microorganisms (GCM) 10K type strain sequencing project: providing services to taxonomists for standard genome sequencing and annotation.</title>
        <authorList>
            <consortium name="The Broad Institute Genomics Platform"/>
            <consortium name="The Broad Institute Genome Sequencing Center for Infectious Disease"/>
            <person name="Wu L."/>
            <person name="Ma J."/>
        </authorList>
    </citation>
    <scope>NUCLEOTIDE SEQUENCE [LARGE SCALE GENOMIC DNA]</scope>
    <source>
        <strain evidence="2">JCM 4816</strain>
    </source>
</reference>
<dbReference type="InterPro" id="IPR036388">
    <property type="entry name" value="WH-like_DNA-bd_sf"/>
</dbReference>
<protein>
    <submittedName>
        <fullName evidence="1">Helix-turn-helix transcriptional regulator</fullName>
    </submittedName>
</protein>
<evidence type="ECO:0000313" key="1">
    <source>
        <dbReference type="EMBL" id="MFC5911786.1"/>
    </source>
</evidence>
<evidence type="ECO:0000313" key="2">
    <source>
        <dbReference type="Proteomes" id="UP001596174"/>
    </source>
</evidence>
<dbReference type="CDD" id="cd00090">
    <property type="entry name" value="HTH_ARSR"/>
    <property type="match status" value="1"/>
</dbReference>
<accession>A0ABW1GD52</accession>
<comment type="caution">
    <text evidence="1">The sequence shown here is derived from an EMBL/GenBank/DDBJ whole genome shotgun (WGS) entry which is preliminary data.</text>
</comment>
<dbReference type="EMBL" id="JBHSQJ010000250">
    <property type="protein sequence ID" value="MFC5911786.1"/>
    <property type="molecule type" value="Genomic_DNA"/>
</dbReference>
<dbReference type="InterPro" id="IPR011991">
    <property type="entry name" value="ArsR-like_HTH"/>
</dbReference>